<accession>A0ABT0H0L1</accession>
<evidence type="ECO:0000313" key="3">
    <source>
        <dbReference type="Proteomes" id="UP001431221"/>
    </source>
</evidence>
<protein>
    <submittedName>
        <fullName evidence="2">Helix-turn-helix domain-containing protein</fullName>
    </submittedName>
</protein>
<name>A0ABT0H0L1_9HYPH</name>
<dbReference type="InterPro" id="IPR001387">
    <property type="entry name" value="Cro/C1-type_HTH"/>
</dbReference>
<dbReference type="RefSeq" id="WP_248158293.1">
    <property type="nucleotide sequence ID" value="NZ_JALNMJ010000022.1"/>
</dbReference>
<dbReference type="EMBL" id="JALNMJ010000022">
    <property type="protein sequence ID" value="MCK7615216.1"/>
    <property type="molecule type" value="Genomic_DNA"/>
</dbReference>
<proteinExistence type="predicted"/>
<organism evidence="2 3">
    <name type="scientific">Roseibium sediminicola</name>
    <dbReference type="NCBI Taxonomy" id="2933272"/>
    <lineage>
        <taxon>Bacteria</taxon>
        <taxon>Pseudomonadati</taxon>
        <taxon>Pseudomonadota</taxon>
        <taxon>Alphaproteobacteria</taxon>
        <taxon>Hyphomicrobiales</taxon>
        <taxon>Stappiaceae</taxon>
        <taxon>Roseibium</taxon>
    </lineage>
</organism>
<gene>
    <name evidence="2" type="ORF">M0H32_23875</name>
</gene>
<dbReference type="Gene3D" id="1.10.260.40">
    <property type="entry name" value="lambda repressor-like DNA-binding domains"/>
    <property type="match status" value="1"/>
</dbReference>
<dbReference type="SMART" id="SM00530">
    <property type="entry name" value="HTH_XRE"/>
    <property type="match status" value="1"/>
</dbReference>
<reference evidence="2" key="1">
    <citation type="submission" date="2022-04" db="EMBL/GenBank/DDBJ databases">
        <title>Roseibium sp. CAU 1639 isolated from mud.</title>
        <authorList>
            <person name="Kim W."/>
        </authorList>
    </citation>
    <scope>NUCLEOTIDE SEQUENCE</scope>
    <source>
        <strain evidence="2">CAU 1639</strain>
    </source>
</reference>
<sequence length="181" mass="20556">MTGALSQADIARTYHFGNNQNGYLAAKTVTDNRSSKMHNSHAMLTENQKTLKRWLRKVLEDKEETQKAVAKLLGISEQTFNKSVSGDRPIKAHELLIVACYFDAELPILPGHGQARIAKRSNDNDADGINHSNPDEDQLWALAEKKVEEEEAKRGVYMTNEEYIDRIIKLYETLSRRKGEI</sequence>
<evidence type="ECO:0000259" key="1">
    <source>
        <dbReference type="SMART" id="SM00530"/>
    </source>
</evidence>
<dbReference type="InterPro" id="IPR010982">
    <property type="entry name" value="Lambda_DNA-bd_dom_sf"/>
</dbReference>
<dbReference type="SUPFAM" id="SSF47413">
    <property type="entry name" value="lambda repressor-like DNA-binding domains"/>
    <property type="match status" value="1"/>
</dbReference>
<dbReference type="CDD" id="cd00093">
    <property type="entry name" value="HTH_XRE"/>
    <property type="match status" value="1"/>
</dbReference>
<evidence type="ECO:0000313" key="2">
    <source>
        <dbReference type="EMBL" id="MCK7615216.1"/>
    </source>
</evidence>
<dbReference type="Proteomes" id="UP001431221">
    <property type="component" value="Unassembled WGS sequence"/>
</dbReference>
<comment type="caution">
    <text evidence="2">The sequence shown here is derived from an EMBL/GenBank/DDBJ whole genome shotgun (WGS) entry which is preliminary data.</text>
</comment>
<feature type="domain" description="HTH cro/C1-type" evidence="1">
    <location>
        <begin position="54"/>
        <end position="109"/>
    </location>
</feature>
<keyword evidence="3" id="KW-1185">Reference proteome</keyword>